<keyword evidence="1" id="KW-1133">Transmembrane helix</keyword>
<feature type="transmembrane region" description="Helical" evidence="1">
    <location>
        <begin position="717"/>
        <end position="736"/>
    </location>
</feature>
<sequence>MEEKDAELLSKVAANHLFLAQFEPFRATILTLRSRNPELAKAILQTIVARGGRFDSVLWSHSCSSPALLTFLCILELLQFNEPTSPLWSFDANSLQLRVEFVLHVQIMVSRVSESLRKSIDLENIEKNEKGVGDLDSQGEILAENEELKNGDLREFLRILDTISDVGLARLKPDLGVMVEGESEGLLGGVGKIEEEELMSYRWVMLENADVFDALSGNIKKQVQWAEHDDSGLALLVRTEGNRGEEAERVLKLIQRSVQIAHMDAIKECLKESDLEGAVSHIRFLHLDYGVDETQYRMILQDLLKMVRSGKAEYGDTWLVMRDKFLSIYGEALSSNCTRLIQLIQGSPAQCWGNVFLSMGTDTSQSTLMTCEEERFVKKKRSFVNAFTALKAIQDELLSEEIETHRASDNNQTPPPLERLHNSIAKLKSETSLDNQTAPSNMAISTCKRDMYHYARVSGLYVLECIMDTSLSAVKREQLQEASNFLSLFPRLQPLVAVMGWDLLSGKTTARRKLMQLLWTSKSQVFRLEESSLYGSKSDEVSCIEQLCDSLCYQLDLASFVACVNSGQSWSLKYSLLLSGKELIERGNEGAHWDPFVENFVLERLAFQSPLRVLFDVVPSIKFQDAIELISMQPITSNLAAWKRMQDIELMHMRYALESAVLALGAMERTMTDETGSHQMAIFHLKNLRKHLDAINNKPRKVNKVARPISTLAGRQFVFDIICGILVGLACVICNLRAQKAT</sequence>
<protein>
    <submittedName>
        <fullName evidence="2">Uncharacterized protein</fullName>
    </submittedName>
</protein>
<dbReference type="PANTHER" id="PTHR35478">
    <property type="entry name" value="ZINC FINGER FYVE DOMAIN PROTEIN"/>
    <property type="match status" value="1"/>
</dbReference>
<organism evidence="2 3">
    <name type="scientific">Ilex paraguariensis</name>
    <name type="common">yerba mate</name>
    <dbReference type="NCBI Taxonomy" id="185542"/>
    <lineage>
        <taxon>Eukaryota</taxon>
        <taxon>Viridiplantae</taxon>
        <taxon>Streptophyta</taxon>
        <taxon>Embryophyta</taxon>
        <taxon>Tracheophyta</taxon>
        <taxon>Spermatophyta</taxon>
        <taxon>Magnoliopsida</taxon>
        <taxon>eudicotyledons</taxon>
        <taxon>Gunneridae</taxon>
        <taxon>Pentapetalae</taxon>
        <taxon>asterids</taxon>
        <taxon>campanulids</taxon>
        <taxon>Aquifoliales</taxon>
        <taxon>Aquifoliaceae</taxon>
        <taxon>Ilex</taxon>
    </lineage>
</organism>
<dbReference type="AlphaFoldDB" id="A0ABC8T541"/>
<evidence type="ECO:0000313" key="3">
    <source>
        <dbReference type="Proteomes" id="UP001642360"/>
    </source>
</evidence>
<keyword evidence="3" id="KW-1185">Reference proteome</keyword>
<dbReference type="EMBL" id="CAUOFW020004225">
    <property type="protein sequence ID" value="CAK9164521.1"/>
    <property type="molecule type" value="Genomic_DNA"/>
</dbReference>
<gene>
    <name evidence="2" type="ORF">ILEXP_LOCUS33650</name>
</gene>
<evidence type="ECO:0000256" key="1">
    <source>
        <dbReference type="SAM" id="Phobius"/>
    </source>
</evidence>
<dbReference type="PANTHER" id="PTHR35478:SF1">
    <property type="entry name" value="ZINC FINGER FYVE DOMAIN-CONTAINING PROTEIN 26"/>
    <property type="match status" value="1"/>
</dbReference>
<accession>A0ABC8T541</accession>
<reference evidence="2 3" key="1">
    <citation type="submission" date="2024-02" db="EMBL/GenBank/DDBJ databases">
        <authorList>
            <person name="Vignale AGUSTIN F."/>
            <person name="Sosa J E."/>
            <person name="Modenutti C."/>
        </authorList>
    </citation>
    <scope>NUCLEOTIDE SEQUENCE [LARGE SCALE GENOMIC DNA]</scope>
</reference>
<name>A0ABC8T541_9AQUA</name>
<keyword evidence="1" id="KW-0472">Membrane</keyword>
<proteinExistence type="predicted"/>
<comment type="caution">
    <text evidence="2">The sequence shown here is derived from an EMBL/GenBank/DDBJ whole genome shotgun (WGS) entry which is preliminary data.</text>
</comment>
<evidence type="ECO:0000313" key="2">
    <source>
        <dbReference type="EMBL" id="CAK9164521.1"/>
    </source>
</evidence>
<dbReference type="Proteomes" id="UP001642360">
    <property type="component" value="Unassembled WGS sequence"/>
</dbReference>
<keyword evidence="1" id="KW-0812">Transmembrane</keyword>